<dbReference type="Proteomes" id="UP001161017">
    <property type="component" value="Unassembled WGS sequence"/>
</dbReference>
<feature type="coiled-coil region" evidence="1">
    <location>
        <begin position="142"/>
        <end position="199"/>
    </location>
</feature>
<evidence type="ECO:0000256" key="1">
    <source>
        <dbReference type="SAM" id="Coils"/>
    </source>
</evidence>
<protein>
    <submittedName>
        <fullName evidence="3">Uncharacterized protein</fullName>
    </submittedName>
</protein>
<accession>A0AA43QLQ1</accession>
<feature type="transmembrane region" description="Helical" evidence="2">
    <location>
        <begin position="20"/>
        <end position="41"/>
    </location>
</feature>
<evidence type="ECO:0000313" key="4">
    <source>
        <dbReference type="Proteomes" id="UP001161017"/>
    </source>
</evidence>
<comment type="caution">
    <text evidence="3">The sequence shown here is derived from an EMBL/GenBank/DDBJ whole genome shotgun (WGS) entry which is preliminary data.</text>
</comment>
<evidence type="ECO:0000313" key="3">
    <source>
        <dbReference type="EMBL" id="MDI1487013.1"/>
    </source>
</evidence>
<proteinExistence type="predicted"/>
<gene>
    <name evidence="3" type="ORF">OHK93_006275</name>
</gene>
<dbReference type="AlphaFoldDB" id="A0AA43QLQ1"/>
<dbReference type="EMBL" id="JAPUFD010000004">
    <property type="protein sequence ID" value="MDI1487013.1"/>
    <property type="molecule type" value="Genomic_DNA"/>
</dbReference>
<sequence length="217" mass="24953">MSNGTQYTCPPTDNDVLSTGANIMAILTFFYAIGAGVLVYTQSIRDSTRKMEETIRDLQFSHNEFQAMKLSFSAVRCKMDNSTDEQVLVLGKTFLEAAHVFDGRLRELMGSGAWIDRSLDRTPTSLLRLRDRNKFAYKQMNYAKLAGDKDRAMESLRRAKERFEHYEASQHRKQQEAALQQQYHVLKAINRRLELLEAKQGEGQDITTQVFETKVEK</sequence>
<name>A0AA43QLQ1_9LECA</name>
<keyword evidence="2" id="KW-0812">Transmembrane</keyword>
<keyword evidence="4" id="KW-1185">Reference proteome</keyword>
<organism evidence="3 4">
    <name type="scientific">Ramalina farinacea</name>
    <dbReference type="NCBI Taxonomy" id="258253"/>
    <lineage>
        <taxon>Eukaryota</taxon>
        <taxon>Fungi</taxon>
        <taxon>Dikarya</taxon>
        <taxon>Ascomycota</taxon>
        <taxon>Pezizomycotina</taxon>
        <taxon>Lecanoromycetes</taxon>
        <taxon>OSLEUM clade</taxon>
        <taxon>Lecanoromycetidae</taxon>
        <taxon>Lecanorales</taxon>
        <taxon>Lecanorineae</taxon>
        <taxon>Ramalinaceae</taxon>
        <taxon>Ramalina</taxon>
    </lineage>
</organism>
<reference evidence="3" key="1">
    <citation type="journal article" date="2023" name="Genome Biol. Evol.">
        <title>First Whole Genome Sequence and Flow Cytometry Genome Size Data for the Lichen-Forming Fungus Ramalina farinacea (Ascomycota).</title>
        <authorList>
            <person name="Llewellyn T."/>
            <person name="Mian S."/>
            <person name="Hill R."/>
            <person name="Leitch I.J."/>
            <person name="Gaya E."/>
        </authorList>
    </citation>
    <scope>NUCLEOTIDE SEQUENCE</scope>
    <source>
        <strain evidence="3">LIQ254RAFAR</strain>
    </source>
</reference>
<keyword evidence="2" id="KW-0472">Membrane</keyword>
<keyword evidence="2" id="KW-1133">Transmembrane helix</keyword>
<evidence type="ECO:0000256" key="2">
    <source>
        <dbReference type="SAM" id="Phobius"/>
    </source>
</evidence>
<keyword evidence="1" id="KW-0175">Coiled coil</keyword>